<evidence type="ECO:0000256" key="7">
    <source>
        <dbReference type="SAM" id="Phobius"/>
    </source>
</evidence>
<feature type="transmembrane region" description="Helical" evidence="7">
    <location>
        <begin position="174"/>
        <end position="194"/>
    </location>
</feature>
<dbReference type="Proteomes" id="UP000662904">
    <property type="component" value="Chromosome"/>
</dbReference>
<dbReference type="SUPFAM" id="SSF161070">
    <property type="entry name" value="SNF-like"/>
    <property type="match status" value="1"/>
</dbReference>
<dbReference type="InterPro" id="IPR000175">
    <property type="entry name" value="Na/ntran_symport"/>
</dbReference>
<dbReference type="KEGG" id="kme:H0A61_00133"/>
<keyword evidence="2 6" id="KW-0813">Transport</keyword>
<dbReference type="GO" id="GO:0015293">
    <property type="term" value="F:symporter activity"/>
    <property type="evidence" value="ECO:0007669"/>
    <property type="project" value="UniProtKB-KW"/>
</dbReference>
<feature type="transmembrane region" description="Helical" evidence="7">
    <location>
        <begin position="12"/>
        <end position="32"/>
    </location>
</feature>
<dbReference type="NCBIfam" id="NF037979">
    <property type="entry name" value="Na_transp"/>
    <property type="match status" value="1"/>
</dbReference>
<dbReference type="EMBL" id="CP059066">
    <property type="protein sequence ID" value="QSQ07816.1"/>
    <property type="molecule type" value="Genomic_DNA"/>
</dbReference>
<dbReference type="CDD" id="cd10336">
    <property type="entry name" value="SLC6sbd_Tyt1-Like"/>
    <property type="match status" value="1"/>
</dbReference>
<evidence type="ECO:0000256" key="4">
    <source>
        <dbReference type="ARBA" id="ARBA00022989"/>
    </source>
</evidence>
<feature type="transmembrane region" description="Helical" evidence="7">
    <location>
        <begin position="296"/>
        <end position="329"/>
    </location>
</feature>
<evidence type="ECO:0000256" key="5">
    <source>
        <dbReference type="ARBA" id="ARBA00023136"/>
    </source>
</evidence>
<comment type="subcellular location">
    <subcellularLocation>
        <location evidence="1">Membrane</location>
        <topology evidence="1">Multi-pass membrane protein</topology>
    </subcellularLocation>
</comment>
<comment type="similarity">
    <text evidence="6">Belongs to the sodium:neurotransmitter symporter (SNF) (TC 2.A.22) family.</text>
</comment>
<dbReference type="AlphaFoldDB" id="A0A8A0RKQ3"/>
<feature type="transmembrane region" description="Helical" evidence="7">
    <location>
        <begin position="38"/>
        <end position="60"/>
    </location>
</feature>
<feature type="transmembrane region" description="Helical" evidence="7">
    <location>
        <begin position="380"/>
        <end position="402"/>
    </location>
</feature>
<feature type="transmembrane region" description="Helical" evidence="7">
    <location>
        <begin position="423"/>
        <end position="447"/>
    </location>
</feature>
<feature type="transmembrane region" description="Helical" evidence="7">
    <location>
        <begin position="341"/>
        <end position="360"/>
    </location>
</feature>
<gene>
    <name evidence="8" type="ORF">H0A61_00133</name>
</gene>
<dbReference type="RefSeq" id="WP_206708067.1">
    <property type="nucleotide sequence ID" value="NZ_CP059066.1"/>
</dbReference>
<name>A0A8A0RKQ3_9FIRM</name>
<evidence type="ECO:0000256" key="6">
    <source>
        <dbReference type="RuleBase" id="RU003732"/>
    </source>
</evidence>
<reference evidence="8" key="1">
    <citation type="submission" date="2020-07" db="EMBL/GenBank/DDBJ databases">
        <title>Koleobacter methoxysyntrophicus gen. nov., sp. nov., a novel anaerobic bacterium isolated from deep subsurface oil field and proposal of Koleobacterales ord. nov. in the phylum Firmicutes.</title>
        <authorList>
            <person name="Sakamoto S."/>
            <person name="Tamaki H."/>
        </authorList>
    </citation>
    <scope>NUCLEOTIDE SEQUENCE</scope>
    <source>
        <strain evidence="8">NRmbB1</strain>
    </source>
</reference>
<evidence type="ECO:0000256" key="3">
    <source>
        <dbReference type="ARBA" id="ARBA00022692"/>
    </source>
</evidence>
<dbReference type="PANTHER" id="PTHR42948:SF1">
    <property type="entry name" value="TRANSPORTER"/>
    <property type="match status" value="1"/>
</dbReference>
<sequence>MSSNGRGQWQSRFGFIAAAAGSAIGLGNIWRFPYITGVYGGGAFVLLYLIILLFFGIPILNSELLLGRKSQKNAVGAFRTLAPGTPWSIVGWMGVAAAFIILAFYSVVAGWAVAYIFKVGAYMAQGANHADLFVGHITSTAAPLIWHAVFMAMTIGIVMLGVEKGIERYSKSLMPVLVGIMIVLIVRSITLPGATAGLEFYLKPDFSKITGEAILAALGQVFFSLSLGMGCMITYGSYLSKKEDIPMNSIYIAGADTLIALLAGFAIFPAVFAFGMEPAAGPGLTFITVPAVFNAMGPVGIFFGILFFLLLTIAALTSAISLLEVVTAYFIDEAKWDRKKAAVIIGIIIFLLGIFPSLGYSVLSHVNIIGPRDILDSYDFLASNILLPLGGMLMAIFIGWFWGVDKAIEEANEGAGSYKLGSLYAFVIKYIAPIGIFIVFLNSIGILKF</sequence>
<keyword evidence="4 7" id="KW-1133">Transmembrane helix</keyword>
<dbReference type="PROSITE" id="PS50267">
    <property type="entry name" value="NA_NEUROTRAN_SYMP_3"/>
    <property type="match status" value="1"/>
</dbReference>
<evidence type="ECO:0000256" key="2">
    <source>
        <dbReference type="ARBA" id="ARBA00022448"/>
    </source>
</evidence>
<keyword evidence="3 6" id="KW-0812">Transmembrane</keyword>
<organism evidence="8 9">
    <name type="scientific">Koleobacter methoxysyntrophicus</name>
    <dbReference type="NCBI Taxonomy" id="2751313"/>
    <lineage>
        <taxon>Bacteria</taxon>
        <taxon>Bacillati</taxon>
        <taxon>Bacillota</taxon>
        <taxon>Clostridia</taxon>
        <taxon>Koleobacterales</taxon>
        <taxon>Koleobacteraceae</taxon>
        <taxon>Koleobacter</taxon>
    </lineage>
</organism>
<feature type="transmembrane region" description="Helical" evidence="7">
    <location>
        <begin position="214"/>
        <end position="238"/>
    </location>
</feature>
<protein>
    <recommendedName>
        <fullName evidence="6">Transporter</fullName>
    </recommendedName>
</protein>
<evidence type="ECO:0000313" key="8">
    <source>
        <dbReference type="EMBL" id="QSQ07816.1"/>
    </source>
</evidence>
<feature type="transmembrane region" description="Helical" evidence="7">
    <location>
        <begin position="89"/>
        <end position="117"/>
    </location>
</feature>
<proteinExistence type="inferred from homology"/>
<dbReference type="InterPro" id="IPR047218">
    <property type="entry name" value="YocR/YhdH-like"/>
</dbReference>
<dbReference type="PROSITE" id="PS00610">
    <property type="entry name" value="NA_NEUROTRAN_SYMP_1"/>
    <property type="match status" value="1"/>
</dbReference>
<feature type="transmembrane region" description="Helical" evidence="7">
    <location>
        <begin position="250"/>
        <end position="276"/>
    </location>
</feature>
<dbReference type="PRINTS" id="PR00176">
    <property type="entry name" value="NANEUSMPORT"/>
</dbReference>
<keyword evidence="6" id="KW-0769">Symport</keyword>
<keyword evidence="9" id="KW-1185">Reference proteome</keyword>
<dbReference type="InterPro" id="IPR037272">
    <property type="entry name" value="SNS_sf"/>
</dbReference>
<evidence type="ECO:0000313" key="9">
    <source>
        <dbReference type="Proteomes" id="UP000662904"/>
    </source>
</evidence>
<dbReference type="Pfam" id="PF00209">
    <property type="entry name" value="SNF"/>
    <property type="match status" value="2"/>
</dbReference>
<keyword evidence="5 7" id="KW-0472">Membrane</keyword>
<evidence type="ECO:0000256" key="1">
    <source>
        <dbReference type="ARBA" id="ARBA00004141"/>
    </source>
</evidence>
<dbReference type="PANTHER" id="PTHR42948">
    <property type="entry name" value="TRANSPORTER"/>
    <property type="match status" value="1"/>
</dbReference>
<accession>A0A8A0RKQ3</accession>
<dbReference type="GO" id="GO:0016020">
    <property type="term" value="C:membrane"/>
    <property type="evidence" value="ECO:0007669"/>
    <property type="project" value="UniProtKB-SubCell"/>
</dbReference>
<feature type="transmembrane region" description="Helical" evidence="7">
    <location>
        <begin position="144"/>
        <end position="162"/>
    </location>
</feature>